<keyword evidence="9 13" id="KW-0798">TonB box</keyword>
<evidence type="ECO:0000259" key="16">
    <source>
        <dbReference type="Pfam" id="PF00593"/>
    </source>
</evidence>
<dbReference type="Proteomes" id="UP000237344">
    <property type="component" value="Unassembled WGS sequence"/>
</dbReference>
<keyword evidence="11 12" id="KW-0998">Cell outer membrane</keyword>
<dbReference type="PANTHER" id="PTHR32552">
    <property type="entry name" value="FERRICHROME IRON RECEPTOR-RELATED"/>
    <property type="match status" value="1"/>
</dbReference>
<comment type="caution">
    <text evidence="18">The sequence shown here is derived from an EMBL/GenBank/DDBJ whole genome shotgun (WGS) entry which is preliminary data.</text>
</comment>
<name>A0A2S3W3U8_9PROT</name>
<dbReference type="AlphaFoldDB" id="A0A2S3W3U8"/>
<feature type="chain" id="PRO_5015552759" description="TonB-dependent receptor" evidence="15">
    <location>
        <begin position="37"/>
        <end position="812"/>
    </location>
</feature>
<feature type="region of interest" description="Disordered" evidence="14">
    <location>
        <begin position="36"/>
        <end position="72"/>
    </location>
</feature>
<organism evidence="18 19">
    <name type="scientific">Novacetimonas maltaceti</name>
    <dbReference type="NCBI Taxonomy" id="1203393"/>
    <lineage>
        <taxon>Bacteria</taxon>
        <taxon>Pseudomonadati</taxon>
        <taxon>Pseudomonadota</taxon>
        <taxon>Alphaproteobacteria</taxon>
        <taxon>Acetobacterales</taxon>
        <taxon>Acetobacteraceae</taxon>
        <taxon>Novacetimonas</taxon>
    </lineage>
</organism>
<keyword evidence="6 15" id="KW-0732">Signal</keyword>
<evidence type="ECO:0000256" key="13">
    <source>
        <dbReference type="RuleBase" id="RU003357"/>
    </source>
</evidence>
<dbReference type="EMBL" id="POTC01000006">
    <property type="protein sequence ID" value="POF63546.1"/>
    <property type="molecule type" value="Genomic_DNA"/>
</dbReference>
<comment type="subcellular location">
    <subcellularLocation>
        <location evidence="1 12">Cell outer membrane</location>
        <topology evidence="1 12">Multi-pass membrane protein</topology>
    </subcellularLocation>
</comment>
<evidence type="ECO:0000256" key="4">
    <source>
        <dbReference type="ARBA" id="ARBA00022496"/>
    </source>
</evidence>
<dbReference type="SUPFAM" id="SSF56935">
    <property type="entry name" value="Porins"/>
    <property type="match status" value="1"/>
</dbReference>
<evidence type="ECO:0000256" key="12">
    <source>
        <dbReference type="PROSITE-ProRule" id="PRU01360"/>
    </source>
</evidence>
<keyword evidence="8" id="KW-0406">Ion transport</keyword>
<proteinExistence type="inferred from homology"/>
<keyword evidence="3 12" id="KW-1134">Transmembrane beta strand</keyword>
<evidence type="ECO:0000256" key="6">
    <source>
        <dbReference type="ARBA" id="ARBA00022729"/>
    </source>
</evidence>
<evidence type="ECO:0008006" key="20">
    <source>
        <dbReference type="Google" id="ProtNLM"/>
    </source>
</evidence>
<feature type="domain" description="TonB-dependent receptor plug" evidence="17">
    <location>
        <begin position="102"/>
        <end position="198"/>
    </location>
</feature>
<dbReference type="InterPro" id="IPR037066">
    <property type="entry name" value="Plug_dom_sf"/>
</dbReference>
<protein>
    <recommendedName>
        <fullName evidence="20">TonB-dependent receptor</fullName>
    </recommendedName>
</protein>
<dbReference type="Pfam" id="PF07715">
    <property type="entry name" value="Plug"/>
    <property type="match status" value="1"/>
</dbReference>
<keyword evidence="10 12" id="KW-0472">Membrane</keyword>
<evidence type="ECO:0000259" key="17">
    <source>
        <dbReference type="Pfam" id="PF07715"/>
    </source>
</evidence>
<evidence type="ECO:0000256" key="8">
    <source>
        <dbReference type="ARBA" id="ARBA00023065"/>
    </source>
</evidence>
<sequence length="812" mass="88261">MFASISAAFLRYVPRRASRVHVLFLLAVAASTSAHAAPVAPDTTHGAAGAAKKKAVPARSTAKPASGPAQKNEYIHVNASRATPDGVTLNAPGGGRMSVETEARSQTTLTRDYIAKQSPTANLNTLIAMVPGVVLGAKDPMGIESDHMNMRGLDGSEVGYVFEGIPAANPTTYVTHTQMLVDSENIGSIRVIQGSSSIDSPVYWAAGGEINARMIDPSHQMHGYVSTSGGTYGSNKEFARFETGDIGNTGLRGMASFSYTRSNNWFGGGGVYRYHVDSKLTKDWSIGNTSLIFGYTRENQASYPTVTMASWNAWQKTGKSPGYNKDYYFGNTNWYKLHLEDENEIHVMLPSDLRLSDSLRLQVRPYYIHRTGPTIGSSMVPVSGGYMGSEQYGNLGLPYAQKGSATAIAYNNWQEDTAGLSSEISWTTKHNTLSFGDWYQYTDYGVLNDYGVVNNAGDAVGGYNPVRLPSGRVLATEDMSYIQQVNTLYIADTFRAFNNRLVINAAFKASMVGRSVTNDIPGTQYSNNKNYFEPLPQVSLTYFITPHNQVYINGTTSYRMPASANAYIDSYKLTSPNPTTTIGNLKPEYDISEEVGYRHTGLFNFSLALFNMNLTNHQVSSSEYLPGDNYLTSVPLNVGGETIRGVQVEFGMKPWHHFSPYLSGQFLHATTDNNFNAGTDYLPTAGKTAIAAPKFSGSIGLQYDNGHYFGNANILYVDRQYSALMDNAAMPSYITANLTLGYRFHSFSRFRSPQIQVNIMNVGDNHYLSAVSGYGGTAKAMKGMNGNAVSASTPSYFAGAPFAVVASVSTGF</sequence>
<dbReference type="GO" id="GO:0009279">
    <property type="term" value="C:cell outer membrane"/>
    <property type="evidence" value="ECO:0007669"/>
    <property type="project" value="UniProtKB-SubCell"/>
</dbReference>
<dbReference type="Pfam" id="PF00593">
    <property type="entry name" value="TonB_dep_Rec_b-barrel"/>
    <property type="match status" value="1"/>
</dbReference>
<dbReference type="InterPro" id="IPR036942">
    <property type="entry name" value="Beta-barrel_TonB_sf"/>
</dbReference>
<dbReference type="GO" id="GO:0015344">
    <property type="term" value="F:siderophore uptake transmembrane transporter activity"/>
    <property type="evidence" value="ECO:0007669"/>
    <property type="project" value="TreeGrafter"/>
</dbReference>
<evidence type="ECO:0000256" key="3">
    <source>
        <dbReference type="ARBA" id="ARBA00022452"/>
    </source>
</evidence>
<evidence type="ECO:0000256" key="10">
    <source>
        <dbReference type="ARBA" id="ARBA00023136"/>
    </source>
</evidence>
<comment type="similarity">
    <text evidence="12 13">Belongs to the TonB-dependent receptor family.</text>
</comment>
<dbReference type="Gene3D" id="2.40.170.20">
    <property type="entry name" value="TonB-dependent receptor, beta-barrel domain"/>
    <property type="match status" value="1"/>
</dbReference>
<dbReference type="Gene3D" id="2.170.130.10">
    <property type="entry name" value="TonB-dependent receptor, plug domain"/>
    <property type="match status" value="1"/>
</dbReference>
<keyword evidence="19" id="KW-1185">Reference proteome</keyword>
<evidence type="ECO:0000313" key="19">
    <source>
        <dbReference type="Proteomes" id="UP000237344"/>
    </source>
</evidence>
<reference evidence="18 19" key="1">
    <citation type="submission" date="2018-01" db="EMBL/GenBank/DDBJ databases">
        <title>Draft Genome Sequence of Komagataeibacter maltaceti LMG 1529, a Vinegar Producing Acetic Acid Bacterium Isolated from Malt Vinegar Brewery Acetifiers.</title>
        <authorList>
            <person name="Zhang Q."/>
            <person name="Hollensteiner J."/>
            <person name="Poehlein A."/>
            <person name="Daniel R."/>
        </authorList>
    </citation>
    <scope>NUCLEOTIDE SEQUENCE [LARGE SCALE GENOMIC DNA]</scope>
    <source>
        <strain evidence="18 19">LMG 1529</strain>
    </source>
</reference>
<keyword evidence="7" id="KW-0408">Iron</keyword>
<keyword evidence="5 12" id="KW-0812">Transmembrane</keyword>
<dbReference type="InterPro" id="IPR039426">
    <property type="entry name" value="TonB-dep_rcpt-like"/>
</dbReference>
<dbReference type="PROSITE" id="PS52016">
    <property type="entry name" value="TONB_DEPENDENT_REC_3"/>
    <property type="match status" value="1"/>
</dbReference>
<evidence type="ECO:0000313" key="18">
    <source>
        <dbReference type="EMBL" id="POF63546.1"/>
    </source>
</evidence>
<evidence type="ECO:0000256" key="15">
    <source>
        <dbReference type="SAM" id="SignalP"/>
    </source>
</evidence>
<dbReference type="InterPro" id="IPR012910">
    <property type="entry name" value="Plug_dom"/>
</dbReference>
<keyword evidence="4" id="KW-0410">Iron transport</keyword>
<dbReference type="PANTHER" id="PTHR32552:SF89">
    <property type="entry name" value="CATECHOLATE SIDEROPHORE RECEPTOR FIU"/>
    <property type="match status" value="1"/>
</dbReference>
<evidence type="ECO:0000256" key="11">
    <source>
        <dbReference type="ARBA" id="ARBA00023237"/>
    </source>
</evidence>
<evidence type="ECO:0000256" key="9">
    <source>
        <dbReference type="ARBA" id="ARBA00023077"/>
    </source>
</evidence>
<keyword evidence="2 12" id="KW-0813">Transport</keyword>
<evidence type="ECO:0000256" key="1">
    <source>
        <dbReference type="ARBA" id="ARBA00004571"/>
    </source>
</evidence>
<feature type="domain" description="TonB-dependent receptor-like beta-barrel" evidence="16">
    <location>
        <begin position="291"/>
        <end position="762"/>
    </location>
</feature>
<accession>A0A2S3W3U8</accession>
<evidence type="ECO:0000256" key="14">
    <source>
        <dbReference type="SAM" id="MobiDB-lite"/>
    </source>
</evidence>
<dbReference type="InterPro" id="IPR000531">
    <property type="entry name" value="Beta-barrel_TonB"/>
</dbReference>
<evidence type="ECO:0000256" key="5">
    <source>
        <dbReference type="ARBA" id="ARBA00022692"/>
    </source>
</evidence>
<evidence type="ECO:0000256" key="2">
    <source>
        <dbReference type="ARBA" id="ARBA00022448"/>
    </source>
</evidence>
<gene>
    <name evidence="18" type="ORF">KMAL_07250</name>
</gene>
<feature type="compositionally biased region" description="Low complexity" evidence="14">
    <location>
        <begin position="36"/>
        <end position="50"/>
    </location>
</feature>
<evidence type="ECO:0000256" key="7">
    <source>
        <dbReference type="ARBA" id="ARBA00023004"/>
    </source>
</evidence>
<feature type="signal peptide" evidence="15">
    <location>
        <begin position="1"/>
        <end position="36"/>
    </location>
</feature>